<dbReference type="GO" id="GO:0003964">
    <property type="term" value="F:RNA-directed DNA polymerase activity"/>
    <property type="evidence" value="ECO:0007669"/>
    <property type="project" value="UniProtKB-KW"/>
</dbReference>
<evidence type="ECO:0000313" key="1">
    <source>
        <dbReference type="EMBL" id="GEZ37483.1"/>
    </source>
</evidence>
<dbReference type="EMBL" id="BKCJ010271362">
    <property type="protein sequence ID" value="GEZ37483.1"/>
    <property type="molecule type" value="Genomic_DNA"/>
</dbReference>
<name>A0A699IBL7_TANCI</name>
<reference evidence="1" key="1">
    <citation type="journal article" date="2019" name="Sci. Rep.">
        <title>Draft genome of Tanacetum cinerariifolium, the natural source of mosquito coil.</title>
        <authorList>
            <person name="Yamashiro T."/>
            <person name="Shiraishi A."/>
            <person name="Satake H."/>
            <person name="Nakayama K."/>
        </authorList>
    </citation>
    <scope>NUCLEOTIDE SEQUENCE</scope>
</reference>
<dbReference type="PANTHER" id="PTHR33116">
    <property type="entry name" value="REVERSE TRANSCRIPTASE ZINC-BINDING DOMAIN-CONTAINING PROTEIN-RELATED-RELATED"/>
    <property type="match status" value="1"/>
</dbReference>
<keyword evidence="1" id="KW-0808">Transferase</keyword>
<dbReference type="PANTHER" id="PTHR33116:SF78">
    <property type="entry name" value="OS12G0587133 PROTEIN"/>
    <property type="match status" value="1"/>
</dbReference>
<dbReference type="AlphaFoldDB" id="A0A699IBL7"/>
<comment type="caution">
    <text evidence="1">The sequence shown here is derived from an EMBL/GenBank/DDBJ whole genome shotgun (WGS) entry which is preliminary data.</text>
</comment>
<gene>
    <name evidence="1" type="ORF">Tci_509456</name>
</gene>
<proteinExistence type="predicted"/>
<keyword evidence="1" id="KW-0548">Nucleotidyltransferase</keyword>
<protein>
    <submittedName>
        <fullName evidence="1">RNA-directed DNA polymerase, eukaryota</fullName>
    </submittedName>
</protein>
<accession>A0A699IBL7</accession>
<organism evidence="1">
    <name type="scientific">Tanacetum cinerariifolium</name>
    <name type="common">Dalmatian daisy</name>
    <name type="synonym">Chrysanthemum cinerariifolium</name>
    <dbReference type="NCBI Taxonomy" id="118510"/>
    <lineage>
        <taxon>Eukaryota</taxon>
        <taxon>Viridiplantae</taxon>
        <taxon>Streptophyta</taxon>
        <taxon>Embryophyta</taxon>
        <taxon>Tracheophyta</taxon>
        <taxon>Spermatophyta</taxon>
        <taxon>Magnoliopsida</taxon>
        <taxon>eudicotyledons</taxon>
        <taxon>Gunneridae</taxon>
        <taxon>Pentapetalae</taxon>
        <taxon>asterids</taxon>
        <taxon>campanulids</taxon>
        <taxon>Asterales</taxon>
        <taxon>Asteraceae</taxon>
        <taxon>Asteroideae</taxon>
        <taxon>Anthemideae</taxon>
        <taxon>Anthemidinae</taxon>
        <taxon>Tanacetum</taxon>
    </lineage>
</organism>
<sequence length="374" mass="42659">MCFSFLYERNLYVNGLGADNKKTWIMSLVEKDCPLSLGSSSGILMIWNSTIFKKEQKFVDQNFVGVIGTKEWAVFLTIMMQIDLTISYRMWAYMVSLLEEDVSLVSVLCRSYSDHYPHPFKVDMDDFGGMEDFGLKPFKNGKRPSSRRPHLSVPFPPSFRGYPNIYMEACNEGFLRASGLKVNIAKSRLFGVGVPNLDVEAIAFSFGCSHDTTPFVYLGLPVGKRMYSSDGWNEVVNRLRLWLSAWKAKSLSIREPSNPSNVISFGVLMILLVAYIRSSGIACSLVPTKADWALAVYMDSWSGDEVCLKDAYPRLFTLDFNQYFKVNERCYFTDAVWDVKWDWRLPPRGRVVDELNLLSNRLCNLELSLASHDK</sequence>
<keyword evidence="1" id="KW-0695">RNA-directed DNA polymerase</keyword>